<keyword evidence="2" id="KW-1133">Transmembrane helix</keyword>
<feature type="transmembrane region" description="Helical" evidence="2">
    <location>
        <begin position="282"/>
        <end position="303"/>
    </location>
</feature>
<dbReference type="PANTHER" id="PTHR42024:SF1">
    <property type="entry name" value="AMINO ACID PERMEASE_ SLC12A DOMAIN-CONTAINING PROTEIN"/>
    <property type="match status" value="1"/>
</dbReference>
<evidence type="ECO:0000313" key="4">
    <source>
        <dbReference type="Proteomes" id="UP000030651"/>
    </source>
</evidence>
<dbReference type="OrthoDB" id="4838853at2759"/>
<keyword evidence="2" id="KW-0472">Membrane</keyword>
<feature type="compositionally biased region" description="Basic and acidic residues" evidence="1">
    <location>
        <begin position="13"/>
        <end position="36"/>
    </location>
</feature>
<evidence type="ECO:0000256" key="1">
    <source>
        <dbReference type="SAM" id="MobiDB-lite"/>
    </source>
</evidence>
<feature type="transmembrane region" description="Helical" evidence="2">
    <location>
        <begin position="242"/>
        <end position="261"/>
    </location>
</feature>
<feature type="transmembrane region" description="Helical" evidence="2">
    <location>
        <begin position="315"/>
        <end position="336"/>
    </location>
</feature>
<dbReference type="Proteomes" id="UP000030651">
    <property type="component" value="Unassembled WGS sequence"/>
</dbReference>
<dbReference type="AlphaFoldDB" id="W3WTC6"/>
<feature type="compositionally biased region" description="Polar residues" evidence="1">
    <location>
        <begin position="108"/>
        <end position="126"/>
    </location>
</feature>
<keyword evidence="2" id="KW-0812">Transmembrane</keyword>
<feature type="region of interest" description="Disordered" evidence="1">
    <location>
        <begin position="1"/>
        <end position="159"/>
    </location>
</feature>
<evidence type="ECO:0000313" key="3">
    <source>
        <dbReference type="EMBL" id="ETS77118.1"/>
    </source>
</evidence>
<keyword evidence="4" id="KW-1185">Reference proteome</keyword>
<dbReference type="PANTHER" id="PTHR42024">
    <property type="entry name" value="AMINO ACID PERMEASE_ SLC12A DOMAIN-CONTAINING PROTEIN"/>
    <property type="match status" value="1"/>
</dbReference>
<dbReference type="InParanoid" id="W3WTC6"/>
<name>W3WTC6_PESFW</name>
<dbReference type="KEGG" id="pfy:PFICI_10992"/>
<evidence type="ECO:0000256" key="2">
    <source>
        <dbReference type="SAM" id="Phobius"/>
    </source>
</evidence>
<reference evidence="4" key="1">
    <citation type="journal article" date="2015" name="BMC Genomics">
        <title>Genomic and transcriptomic analysis of the endophytic fungus Pestalotiopsis fici reveals its lifestyle and high potential for synthesis of natural products.</title>
        <authorList>
            <person name="Wang X."/>
            <person name="Zhang X."/>
            <person name="Liu L."/>
            <person name="Xiang M."/>
            <person name="Wang W."/>
            <person name="Sun X."/>
            <person name="Che Y."/>
            <person name="Guo L."/>
            <person name="Liu G."/>
            <person name="Guo L."/>
            <person name="Wang C."/>
            <person name="Yin W.B."/>
            <person name="Stadler M."/>
            <person name="Zhang X."/>
            <person name="Liu X."/>
        </authorList>
    </citation>
    <scope>NUCLEOTIDE SEQUENCE [LARGE SCALE GENOMIC DNA]</scope>
    <source>
        <strain evidence="4">W106-1 / CGMCC3.15140</strain>
    </source>
</reference>
<feature type="transmembrane region" description="Helical" evidence="2">
    <location>
        <begin position="429"/>
        <end position="449"/>
    </location>
</feature>
<sequence>MSNKQISPAGPGDPEKPSVVKDDLDIDTDTKTREGAQADALGRTLPEDNGSPLEPPPQIANEMLDERKTQSAPVGLDAIPKEGATGAAADNDDDPAMASPPMPRHPRTSLQLSRPQPQPRTSTQKARASEEFDRRFDGPFGRPSLAMTRRRSSQQPQILEDTEMDAVEPTVTTSAGEQVTVPAFQPEPPRLGYTLRTRKMAIFLFWSVILFDSVVMPIALYFGLWYGVGPGNPDDERLSANTVFSIVTAALGGASILEYFVRFWRLYKKNSTCRVIGAHRWYLDWFHWMFTLAWIIVMIELIVGSVQEDPYIRLLSMPLATMLYVFGTLLLTIDLCRYFKVPAPVRISSIPKGSQLRPGIYSLIEDICAVDGSGGTDYRVAFDKRYEASHIFRSMLRRLGIFWAVGAESCAVLCTILIFTLSADAAYTIGWSVPFIWAGIWTAATFWYAKRELKKEKELWAAEAAKCRA</sequence>
<dbReference type="OMA" id="NWPAPFR"/>
<feature type="compositionally biased region" description="Basic and acidic residues" evidence="1">
    <location>
        <begin position="127"/>
        <end position="137"/>
    </location>
</feature>
<gene>
    <name evidence="3" type="ORF">PFICI_10992</name>
</gene>
<dbReference type="RefSeq" id="XP_007837764.1">
    <property type="nucleotide sequence ID" value="XM_007839573.1"/>
</dbReference>
<dbReference type="HOGENOM" id="CLU_038384_3_0_1"/>
<accession>W3WTC6</accession>
<dbReference type="eggNOG" id="ENOG502SKRY">
    <property type="taxonomic scope" value="Eukaryota"/>
</dbReference>
<proteinExistence type="predicted"/>
<dbReference type="EMBL" id="KI912116">
    <property type="protein sequence ID" value="ETS77118.1"/>
    <property type="molecule type" value="Genomic_DNA"/>
</dbReference>
<protein>
    <submittedName>
        <fullName evidence="3">Uncharacterized protein</fullName>
    </submittedName>
</protein>
<dbReference type="GeneID" id="19276005"/>
<feature type="transmembrane region" description="Helical" evidence="2">
    <location>
        <begin position="401"/>
        <end position="423"/>
    </location>
</feature>
<feature type="transmembrane region" description="Helical" evidence="2">
    <location>
        <begin position="200"/>
        <end position="222"/>
    </location>
</feature>
<organism evidence="3 4">
    <name type="scientific">Pestalotiopsis fici (strain W106-1 / CGMCC3.15140)</name>
    <dbReference type="NCBI Taxonomy" id="1229662"/>
    <lineage>
        <taxon>Eukaryota</taxon>
        <taxon>Fungi</taxon>
        <taxon>Dikarya</taxon>
        <taxon>Ascomycota</taxon>
        <taxon>Pezizomycotina</taxon>
        <taxon>Sordariomycetes</taxon>
        <taxon>Xylariomycetidae</taxon>
        <taxon>Amphisphaeriales</taxon>
        <taxon>Sporocadaceae</taxon>
        <taxon>Pestalotiopsis</taxon>
    </lineage>
</organism>